<feature type="region of interest" description="Disordered" evidence="1">
    <location>
        <begin position="46"/>
        <end position="82"/>
    </location>
</feature>
<sequence>MKPTQVAKGVAQAAFEPLETLKSQVAGPMLEEAASELGSFFGTKRGVGKNPQAIAHEELQRARNKQRLDEMGNKDDQDSQSKASELFSVIQNEYRVQENRSQKEQTQLKEEFGQLQTEVAKLAKAAGVETKAHIETTPKKVGILDIKRLTSIVRYLRIKAEESKSAQELVAQRQNAKRTTGMLAWVSGKQMKVYEQGTLQLQG</sequence>
<name>A0A0G0VQS4_9BACT</name>
<evidence type="ECO:0000256" key="1">
    <source>
        <dbReference type="SAM" id="MobiDB-lite"/>
    </source>
</evidence>
<reference evidence="2 3" key="1">
    <citation type="journal article" date="2015" name="Nature">
        <title>rRNA introns, odd ribosomes, and small enigmatic genomes across a large radiation of phyla.</title>
        <authorList>
            <person name="Brown C.T."/>
            <person name="Hug L.A."/>
            <person name="Thomas B.C."/>
            <person name="Sharon I."/>
            <person name="Castelle C.J."/>
            <person name="Singh A."/>
            <person name="Wilkins M.J."/>
            <person name="Williams K.H."/>
            <person name="Banfield J.F."/>
        </authorList>
    </citation>
    <scope>NUCLEOTIDE SEQUENCE [LARGE SCALE GENOMIC DNA]</scope>
</reference>
<protein>
    <submittedName>
        <fullName evidence="2">Uncharacterized protein</fullName>
    </submittedName>
</protein>
<feature type="compositionally biased region" description="Basic and acidic residues" evidence="1">
    <location>
        <begin position="55"/>
        <end position="79"/>
    </location>
</feature>
<organism evidence="2 3">
    <name type="scientific">Candidatus Curtissbacteria bacterium GW2011_GWA2_41_24</name>
    <dbReference type="NCBI Taxonomy" id="1618411"/>
    <lineage>
        <taxon>Bacteria</taxon>
        <taxon>Candidatus Curtissiibacteriota</taxon>
    </lineage>
</organism>
<evidence type="ECO:0000313" key="2">
    <source>
        <dbReference type="EMBL" id="KKS03275.1"/>
    </source>
</evidence>
<proteinExistence type="predicted"/>
<evidence type="ECO:0000313" key="3">
    <source>
        <dbReference type="Proteomes" id="UP000034493"/>
    </source>
</evidence>
<comment type="caution">
    <text evidence="2">The sequence shown here is derived from an EMBL/GenBank/DDBJ whole genome shotgun (WGS) entry which is preliminary data.</text>
</comment>
<dbReference type="Proteomes" id="UP000034493">
    <property type="component" value="Unassembled WGS sequence"/>
</dbReference>
<accession>A0A0G0VQS4</accession>
<dbReference type="EMBL" id="LCBC01000021">
    <property type="protein sequence ID" value="KKS03275.1"/>
    <property type="molecule type" value="Genomic_DNA"/>
</dbReference>
<dbReference type="AlphaFoldDB" id="A0A0G0VQS4"/>
<gene>
    <name evidence="2" type="ORF">UU56_C0021G0023</name>
</gene>